<keyword evidence="1" id="KW-0732">Signal</keyword>
<dbReference type="Proteomes" id="UP000572817">
    <property type="component" value="Unassembled WGS sequence"/>
</dbReference>
<dbReference type="Pfam" id="PF14040">
    <property type="entry name" value="DNase_NucA_NucB"/>
    <property type="match status" value="1"/>
</dbReference>
<gene>
    <name evidence="3" type="ORF">GTA08_BOTSDO05847</name>
</gene>
<organism evidence="3 4">
    <name type="scientific">Botryosphaeria dothidea</name>
    <dbReference type="NCBI Taxonomy" id="55169"/>
    <lineage>
        <taxon>Eukaryota</taxon>
        <taxon>Fungi</taxon>
        <taxon>Dikarya</taxon>
        <taxon>Ascomycota</taxon>
        <taxon>Pezizomycotina</taxon>
        <taxon>Dothideomycetes</taxon>
        <taxon>Dothideomycetes incertae sedis</taxon>
        <taxon>Botryosphaeriales</taxon>
        <taxon>Botryosphaeriaceae</taxon>
        <taxon>Botryosphaeria</taxon>
    </lineage>
</organism>
<keyword evidence="4" id="KW-1185">Reference proteome</keyword>
<dbReference type="OrthoDB" id="2748312at2759"/>
<feature type="domain" description="Deoxyribonuclease NucA/NucB" evidence="2">
    <location>
        <begin position="44"/>
        <end position="134"/>
    </location>
</feature>
<evidence type="ECO:0000313" key="4">
    <source>
        <dbReference type="Proteomes" id="UP000572817"/>
    </source>
</evidence>
<reference evidence="3" key="1">
    <citation type="submission" date="2020-04" db="EMBL/GenBank/DDBJ databases">
        <title>Genome Assembly and Annotation of Botryosphaeria dothidea sdau 11-99, a Latent Pathogen of Apple Fruit Ring Rot in China.</title>
        <authorList>
            <person name="Yu C."/>
            <person name="Diao Y."/>
            <person name="Lu Q."/>
            <person name="Zhao J."/>
            <person name="Cui S."/>
            <person name="Peng C."/>
            <person name="He B."/>
            <person name="Liu H."/>
        </authorList>
    </citation>
    <scope>NUCLEOTIDE SEQUENCE [LARGE SCALE GENOMIC DNA]</scope>
    <source>
        <strain evidence="3">Sdau11-99</strain>
    </source>
</reference>
<feature type="signal peptide" evidence="1">
    <location>
        <begin position="1"/>
        <end position="17"/>
    </location>
</feature>
<dbReference type="InterPro" id="IPR029476">
    <property type="entry name" value="DNase_NucA_NucB"/>
</dbReference>
<evidence type="ECO:0000313" key="3">
    <source>
        <dbReference type="EMBL" id="KAF4307118.1"/>
    </source>
</evidence>
<comment type="caution">
    <text evidence="3">The sequence shown here is derived from an EMBL/GenBank/DDBJ whole genome shotgun (WGS) entry which is preliminary data.</text>
</comment>
<sequence>MKVQVAAFVLFATTSLATPPPEITFTFDCSKPNGKGARETCNTMCFGLKCHNIPNYFNFDDPDQETKDERREKAGCGRNNRCSKDPYGSGFECDEFPFAMSSQGSAGGQINRCVPDQPDHKSQGAQILQIQTNKKYCNKRPGCVFHLSFTNEGDYKYCKKDPDCTPDDNLYTKDGPITSGVARRASEGGRYMLASGKTIFSPSDLKIGTLSLRHEAANVTLERELMARGIFDDEYDNNMEIVEDEVIAKL</sequence>
<evidence type="ECO:0000256" key="1">
    <source>
        <dbReference type="SAM" id="SignalP"/>
    </source>
</evidence>
<dbReference type="AlphaFoldDB" id="A0A8H4IVJ8"/>
<evidence type="ECO:0000259" key="2">
    <source>
        <dbReference type="Pfam" id="PF14040"/>
    </source>
</evidence>
<dbReference type="EMBL" id="WWBZ02000033">
    <property type="protein sequence ID" value="KAF4307118.1"/>
    <property type="molecule type" value="Genomic_DNA"/>
</dbReference>
<proteinExistence type="predicted"/>
<feature type="chain" id="PRO_5034707274" description="Deoxyribonuclease NucA/NucB domain-containing protein" evidence="1">
    <location>
        <begin position="18"/>
        <end position="250"/>
    </location>
</feature>
<protein>
    <recommendedName>
        <fullName evidence="2">Deoxyribonuclease NucA/NucB domain-containing protein</fullName>
    </recommendedName>
</protein>
<accession>A0A8H4IVJ8</accession>
<name>A0A8H4IVJ8_9PEZI</name>